<proteinExistence type="predicted"/>
<protein>
    <recommendedName>
        <fullName evidence="1">Macro domain-containing protein</fullName>
    </recommendedName>
</protein>
<dbReference type="CDD" id="cd02908">
    <property type="entry name" value="Macro_OAADPr_deacetylase"/>
    <property type="match status" value="1"/>
</dbReference>
<dbReference type="SUPFAM" id="SSF52949">
    <property type="entry name" value="Macro domain-like"/>
    <property type="match status" value="1"/>
</dbReference>
<dbReference type="InterPro" id="IPR002589">
    <property type="entry name" value="Macro_dom"/>
</dbReference>
<dbReference type="EMBL" id="AYLP01000048">
    <property type="protein sequence ID" value="ESS66263.1"/>
    <property type="molecule type" value="Genomic_DNA"/>
</dbReference>
<dbReference type="Gene3D" id="3.40.220.10">
    <property type="entry name" value="Leucine Aminopeptidase, subunit E, domain 1"/>
    <property type="match status" value="1"/>
</dbReference>
<sequence length="348" mass="38303">MNSLCVSYRLCTETMVPPHTPTFCLCLIHCRLCAYLFWLAKEAIYIHIYTYMKESTPPVEGTPEQTTAATTPSTGKDCNCAMEEVGKEGQLAKFVTYSTSEPAKLSGEAGRRSRFRASVLEATLSPLEKAIFDVPIEEWLTVDRSKFSGWRCAVPHPVTADELKPVDSSHDILRHVALYNGPVTDLQLDSIVNAANKTCLGGKGVDGAIHAAAGPLLVRECATFNGCDTGQCRLTKGYNLPARYVLHTVGPIGERPEELRSCYRSILSLAHRNRLRSIGFCCVSTGVYGYPLIPATRIAVDETIEYLKQHFSAFDLCCFACFKLEEYNAYTDCLRAWLGTGPTASTGQ</sequence>
<dbReference type="PANTHER" id="PTHR11106">
    <property type="entry name" value="GANGLIOSIDE INDUCED DIFFERENTIATION ASSOCIATED PROTEIN 2-RELATED"/>
    <property type="match status" value="1"/>
</dbReference>
<dbReference type="AlphaFoldDB" id="V5BNX4"/>
<gene>
    <name evidence="2" type="ORF">TCDM_05161</name>
</gene>
<evidence type="ECO:0000259" key="1">
    <source>
        <dbReference type="PROSITE" id="PS51154"/>
    </source>
</evidence>
<dbReference type="VEuPathDB" id="TriTrypDB:TCDM_05161"/>
<dbReference type="InterPro" id="IPR043472">
    <property type="entry name" value="Macro_dom-like"/>
</dbReference>
<dbReference type="Proteomes" id="UP000017861">
    <property type="component" value="Unassembled WGS sequence"/>
</dbReference>
<organism evidence="2 3">
    <name type="scientific">Trypanosoma cruzi Dm28c</name>
    <dbReference type="NCBI Taxonomy" id="1416333"/>
    <lineage>
        <taxon>Eukaryota</taxon>
        <taxon>Discoba</taxon>
        <taxon>Euglenozoa</taxon>
        <taxon>Kinetoplastea</taxon>
        <taxon>Metakinetoplastina</taxon>
        <taxon>Trypanosomatida</taxon>
        <taxon>Trypanosomatidae</taxon>
        <taxon>Trypanosoma</taxon>
        <taxon>Schizotrypanum</taxon>
    </lineage>
</organism>
<feature type="domain" description="Macro" evidence="1">
    <location>
        <begin position="163"/>
        <end position="338"/>
    </location>
</feature>
<dbReference type="Pfam" id="PF01661">
    <property type="entry name" value="Macro"/>
    <property type="match status" value="1"/>
</dbReference>
<dbReference type="OrthoDB" id="6133115at2759"/>
<accession>V5BNX4</accession>
<evidence type="ECO:0000313" key="3">
    <source>
        <dbReference type="Proteomes" id="UP000017861"/>
    </source>
</evidence>
<dbReference type="PANTHER" id="PTHR11106:SF27">
    <property type="entry name" value="MACRO DOMAIN-CONTAINING PROTEIN"/>
    <property type="match status" value="1"/>
</dbReference>
<evidence type="ECO:0000313" key="2">
    <source>
        <dbReference type="EMBL" id="ESS66263.1"/>
    </source>
</evidence>
<dbReference type="SMART" id="SM00506">
    <property type="entry name" value="A1pp"/>
    <property type="match status" value="1"/>
</dbReference>
<dbReference type="PROSITE" id="PS51154">
    <property type="entry name" value="MACRO"/>
    <property type="match status" value="1"/>
</dbReference>
<comment type="caution">
    <text evidence="2">The sequence shown here is derived from an EMBL/GenBank/DDBJ whole genome shotgun (WGS) entry which is preliminary data.</text>
</comment>
<reference evidence="2 3" key="1">
    <citation type="journal article" date="2014" name="Genome Announc.">
        <title>Trypanosoma cruzi Clone Dm28c Draft Genome Sequence.</title>
        <authorList>
            <person name="Grisard E.C."/>
            <person name="Teixeira S.M."/>
            <person name="de Almeida L.G."/>
            <person name="Stoco P.H."/>
            <person name="Gerber A.L."/>
            <person name="Talavera-Lopez C."/>
            <person name="Lima O.C."/>
            <person name="Andersson B."/>
            <person name="de Vasconcelos A.T."/>
        </authorList>
    </citation>
    <scope>NUCLEOTIDE SEQUENCE [LARGE SCALE GENOMIC DNA]</scope>
    <source>
        <strain evidence="2 3">Dm28c</strain>
    </source>
</reference>
<name>V5BNX4_TRYCR</name>